<feature type="signal peptide" evidence="1">
    <location>
        <begin position="1"/>
        <end position="23"/>
    </location>
</feature>
<sequence>MSAKTTVAALLISGLLSPEMAMAKTKNPHPYVGMWITDDGHVRHELLANGRYDEARGNRESAYQGSYRLTGNHIDYVDDTGFTADGEFIDDVLYHGGMVLRRQNRTTDEQ</sequence>
<evidence type="ECO:0000256" key="1">
    <source>
        <dbReference type="SAM" id="SignalP"/>
    </source>
</evidence>
<protein>
    <recommendedName>
        <fullName evidence="4">Protein Atu4866</fullName>
    </recommendedName>
</protein>
<dbReference type="InterPro" id="IPR038646">
    <property type="entry name" value="Atu4866-like_sf"/>
</dbReference>
<accession>A0A2R3QT88</accession>
<dbReference type="Proteomes" id="UP000238327">
    <property type="component" value="Chromosome"/>
</dbReference>
<evidence type="ECO:0000313" key="2">
    <source>
        <dbReference type="EMBL" id="AVO54948.1"/>
    </source>
</evidence>
<dbReference type="Gene3D" id="2.40.128.290">
    <property type="entry name" value="Uncharacterised protein Atu4866, PF11512"/>
    <property type="match status" value="1"/>
</dbReference>
<gene>
    <name evidence="2" type="ORF">C7A17_20005</name>
</gene>
<proteinExistence type="predicted"/>
<dbReference type="InterPro" id="IPR020955">
    <property type="entry name" value="Uncharacterised_Atu4866"/>
</dbReference>
<organism evidence="2 3">
    <name type="scientific">Ectopseudomonas mendocina</name>
    <name type="common">Pseudomonas mendocina</name>
    <dbReference type="NCBI Taxonomy" id="300"/>
    <lineage>
        <taxon>Bacteria</taxon>
        <taxon>Pseudomonadati</taxon>
        <taxon>Pseudomonadota</taxon>
        <taxon>Gammaproteobacteria</taxon>
        <taxon>Pseudomonadales</taxon>
        <taxon>Pseudomonadaceae</taxon>
        <taxon>Ectopseudomonas</taxon>
    </lineage>
</organism>
<keyword evidence="1" id="KW-0732">Signal</keyword>
<dbReference type="OrthoDB" id="9810893at2"/>
<reference evidence="2 3" key="1">
    <citation type="submission" date="2018-03" db="EMBL/GenBank/DDBJ databases">
        <title>Complete genome sequence and methylome analysis of Pseudomonas mendocina NEB 698.</title>
        <authorList>
            <person name="Morgan R.D."/>
        </authorList>
    </citation>
    <scope>NUCLEOTIDE SEQUENCE [LARGE SCALE GENOMIC DNA]</scope>
    <source>
        <strain evidence="2 3">NEB698</strain>
    </source>
</reference>
<name>A0A2R3QT88_ECTME</name>
<evidence type="ECO:0008006" key="4">
    <source>
        <dbReference type="Google" id="ProtNLM"/>
    </source>
</evidence>
<feature type="chain" id="PRO_5015351093" description="Protein Atu4866" evidence="1">
    <location>
        <begin position="24"/>
        <end position="110"/>
    </location>
</feature>
<dbReference type="EMBL" id="CP027657">
    <property type="protein sequence ID" value="AVO54948.1"/>
    <property type="molecule type" value="Genomic_DNA"/>
</dbReference>
<dbReference type="Pfam" id="PF11512">
    <property type="entry name" value="Atu4866"/>
    <property type="match status" value="1"/>
</dbReference>
<dbReference type="AlphaFoldDB" id="A0A2R3QT88"/>
<evidence type="ECO:0000313" key="3">
    <source>
        <dbReference type="Proteomes" id="UP000238327"/>
    </source>
</evidence>